<evidence type="ECO:0000256" key="1">
    <source>
        <dbReference type="ARBA" id="ARBA00004323"/>
    </source>
</evidence>
<evidence type="ECO:0000256" key="2">
    <source>
        <dbReference type="ARBA" id="ARBA00010271"/>
    </source>
</evidence>
<feature type="region of interest" description="Disordered" evidence="6">
    <location>
        <begin position="1"/>
        <end position="25"/>
    </location>
</feature>
<organism evidence="9 10">
    <name type="scientific">Coffea canephora</name>
    <name type="common">Robusta coffee</name>
    <dbReference type="NCBI Taxonomy" id="49390"/>
    <lineage>
        <taxon>Eukaryota</taxon>
        <taxon>Viridiplantae</taxon>
        <taxon>Streptophyta</taxon>
        <taxon>Embryophyta</taxon>
        <taxon>Tracheophyta</taxon>
        <taxon>Spermatophyta</taxon>
        <taxon>Magnoliopsida</taxon>
        <taxon>eudicotyledons</taxon>
        <taxon>Gunneridae</taxon>
        <taxon>Pentapetalae</taxon>
        <taxon>asterids</taxon>
        <taxon>lamiids</taxon>
        <taxon>Gentianales</taxon>
        <taxon>Rubiaceae</taxon>
        <taxon>Ixoroideae</taxon>
        <taxon>Gardenieae complex</taxon>
        <taxon>Bertiereae - Coffeeae clade</taxon>
        <taxon>Coffeeae</taxon>
        <taxon>Coffea</taxon>
    </lineage>
</organism>
<comment type="subcellular location">
    <subcellularLocation>
        <location evidence="1">Golgi apparatus membrane</location>
        <topology evidence="1">Single-pass type II membrane protein</topology>
    </subcellularLocation>
</comment>
<dbReference type="OrthoDB" id="1924787at2759"/>
<protein>
    <recommendedName>
        <fullName evidence="8">Exostosin GT47 domain-containing protein</fullName>
    </recommendedName>
</protein>
<evidence type="ECO:0000256" key="4">
    <source>
        <dbReference type="ARBA" id="ARBA00022968"/>
    </source>
</evidence>
<evidence type="ECO:0000256" key="7">
    <source>
        <dbReference type="SAM" id="Phobius"/>
    </source>
</evidence>
<keyword evidence="7" id="KW-0472">Membrane</keyword>
<keyword evidence="7" id="KW-1133">Transmembrane helix</keyword>
<evidence type="ECO:0000256" key="5">
    <source>
        <dbReference type="ARBA" id="ARBA00023034"/>
    </source>
</evidence>
<name>A0A068U2L0_COFCA</name>
<dbReference type="InterPro" id="IPR040911">
    <property type="entry name" value="Exostosin_GT47"/>
</dbReference>
<feature type="transmembrane region" description="Helical" evidence="7">
    <location>
        <begin position="34"/>
        <end position="58"/>
    </location>
</feature>
<sequence>MKMHPFAKFSLSSSGTSSSSSRRNFVDKPKNRRAWLFVALVFPILILLMFTSAPRQYLSIRRLKLRFRAPAGSEQCKYGTVYVYDLPPSFNKKLLDNCRAIDPQNSLCDALSNDGFGPKATDFQGIIPEDLTPAWYATSMFAGEVIYHTRISNYKCRTYDPDSAAAFYIPFYAGLATAKYLYANRSTESERESQGESLVKWVTEQPSWKRSNGADHFIMLGRVSGDFRPGDHHMDAKSGSSFVLMPPIRQTLRLALERSPWDRYEIGVPYPTGFHPRSNAELEKWLKFVRTRNRSKLFTFVGGKEKRLKDDFRGLLVDQCRDESDRCTVVDCSETPCSDGSPAILEPFLGSNFCLQPRSGDSFTRRSTFNCMLAGSIPVFFWKRSIFGQYDWFLRDDPERFSVFIDENQVRNGTISIRKVLEGYGIEEIQMMRERVTNLIPRFLYVMPGDDEYDDGGVGKYTMRDAVDIAVEGVLRRFKELRLVERQ</sequence>
<proteinExistence type="inferred from homology"/>
<keyword evidence="5" id="KW-0333">Golgi apparatus</keyword>
<keyword evidence="10" id="KW-1185">Reference proteome</keyword>
<dbReference type="EMBL" id="HG739092">
    <property type="protein sequence ID" value="CDP02552.1"/>
    <property type="molecule type" value="Genomic_DNA"/>
</dbReference>
<dbReference type="InParanoid" id="A0A068U2L0"/>
<feature type="compositionally biased region" description="Low complexity" evidence="6">
    <location>
        <begin position="10"/>
        <end position="21"/>
    </location>
</feature>
<dbReference type="GO" id="GO:0000139">
    <property type="term" value="C:Golgi membrane"/>
    <property type="evidence" value="ECO:0007669"/>
    <property type="project" value="UniProtKB-SubCell"/>
</dbReference>
<feature type="domain" description="Exostosin GT47" evidence="8">
    <location>
        <begin position="76"/>
        <end position="419"/>
    </location>
</feature>
<evidence type="ECO:0000313" key="10">
    <source>
        <dbReference type="Proteomes" id="UP000295252"/>
    </source>
</evidence>
<dbReference type="PANTHER" id="PTHR11062">
    <property type="entry name" value="EXOSTOSIN HEPARAN SULFATE GLYCOSYLTRANSFERASE -RELATED"/>
    <property type="match status" value="1"/>
</dbReference>
<keyword evidence="7" id="KW-0812">Transmembrane</keyword>
<keyword evidence="3" id="KW-0328">Glycosyltransferase</keyword>
<gene>
    <name evidence="9" type="ORF">GSCOC_T00039972001</name>
</gene>
<dbReference type="PANTHER" id="PTHR11062:SF219">
    <property type="entry name" value="XYLOGLUCAN GALACTOSYLTRANSFERASE XLT2-LIKE"/>
    <property type="match status" value="1"/>
</dbReference>
<dbReference type="PhylomeDB" id="A0A068U2L0"/>
<accession>A0A068U2L0</accession>
<evidence type="ECO:0000256" key="3">
    <source>
        <dbReference type="ARBA" id="ARBA00022676"/>
    </source>
</evidence>
<dbReference type="AlphaFoldDB" id="A0A068U2L0"/>
<comment type="similarity">
    <text evidence="2">Belongs to the glycosyltransferase 47 family.</text>
</comment>
<dbReference type="STRING" id="49390.A0A068U2L0"/>
<keyword evidence="3" id="KW-0808">Transferase</keyword>
<reference evidence="10" key="1">
    <citation type="journal article" date="2014" name="Science">
        <title>The coffee genome provides insight into the convergent evolution of caffeine biosynthesis.</title>
        <authorList>
            <person name="Denoeud F."/>
            <person name="Carretero-Paulet L."/>
            <person name="Dereeper A."/>
            <person name="Droc G."/>
            <person name="Guyot R."/>
            <person name="Pietrella M."/>
            <person name="Zheng C."/>
            <person name="Alberti A."/>
            <person name="Anthony F."/>
            <person name="Aprea G."/>
            <person name="Aury J.M."/>
            <person name="Bento P."/>
            <person name="Bernard M."/>
            <person name="Bocs S."/>
            <person name="Campa C."/>
            <person name="Cenci A."/>
            <person name="Combes M.C."/>
            <person name="Crouzillat D."/>
            <person name="Da Silva C."/>
            <person name="Daddiego L."/>
            <person name="De Bellis F."/>
            <person name="Dussert S."/>
            <person name="Garsmeur O."/>
            <person name="Gayraud T."/>
            <person name="Guignon V."/>
            <person name="Jahn K."/>
            <person name="Jamilloux V."/>
            <person name="Joet T."/>
            <person name="Labadie K."/>
            <person name="Lan T."/>
            <person name="Leclercq J."/>
            <person name="Lepelley M."/>
            <person name="Leroy T."/>
            <person name="Li L.T."/>
            <person name="Librado P."/>
            <person name="Lopez L."/>
            <person name="Munoz A."/>
            <person name="Noel B."/>
            <person name="Pallavicini A."/>
            <person name="Perrotta G."/>
            <person name="Poncet V."/>
            <person name="Pot D."/>
            <person name="Priyono X."/>
            <person name="Rigoreau M."/>
            <person name="Rouard M."/>
            <person name="Rozas J."/>
            <person name="Tranchant-Dubreuil C."/>
            <person name="VanBuren R."/>
            <person name="Zhang Q."/>
            <person name="Andrade A.C."/>
            <person name="Argout X."/>
            <person name="Bertrand B."/>
            <person name="de Kochko A."/>
            <person name="Graziosi G."/>
            <person name="Henry R.J."/>
            <person name="Jayarama X."/>
            <person name="Ming R."/>
            <person name="Nagai C."/>
            <person name="Rounsley S."/>
            <person name="Sankoff D."/>
            <person name="Giuliano G."/>
            <person name="Albert V.A."/>
            <person name="Wincker P."/>
            <person name="Lashermes P."/>
        </authorList>
    </citation>
    <scope>NUCLEOTIDE SEQUENCE [LARGE SCALE GENOMIC DNA]</scope>
    <source>
        <strain evidence="10">cv. DH200-94</strain>
    </source>
</reference>
<evidence type="ECO:0000256" key="6">
    <source>
        <dbReference type="SAM" id="MobiDB-lite"/>
    </source>
</evidence>
<evidence type="ECO:0000259" key="8">
    <source>
        <dbReference type="Pfam" id="PF03016"/>
    </source>
</evidence>
<dbReference type="GO" id="GO:0008378">
    <property type="term" value="F:galactosyltransferase activity"/>
    <property type="evidence" value="ECO:0007669"/>
    <property type="project" value="TreeGrafter"/>
</dbReference>
<dbReference type="GO" id="GO:0009969">
    <property type="term" value="P:xyloglucan biosynthetic process"/>
    <property type="evidence" value="ECO:0007669"/>
    <property type="project" value="TreeGrafter"/>
</dbReference>
<dbReference type="Pfam" id="PF03016">
    <property type="entry name" value="Exostosin_GT47"/>
    <property type="match status" value="1"/>
</dbReference>
<dbReference type="Proteomes" id="UP000295252">
    <property type="component" value="Chromosome IX"/>
</dbReference>
<evidence type="ECO:0000313" key="9">
    <source>
        <dbReference type="EMBL" id="CDP02552.1"/>
    </source>
</evidence>
<keyword evidence="4" id="KW-0735">Signal-anchor</keyword>
<dbReference type="InterPro" id="IPR004263">
    <property type="entry name" value="Exostosin"/>
</dbReference>
<dbReference type="Gramene" id="CDP02552">
    <property type="protein sequence ID" value="CDP02552"/>
    <property type="gene ID" value="GSCOC_T00039972001"/>
</dbReference>